<dbReference type="InterPro" id="IPR038765">
    <property type="entry name" value="Papain-like_cys_pep_sf"/>
</dbReference>
<organism evidence="2 3">
    <name type="scientific">Chryseobacterium nematophagum</name>
    <dbReference type="NCBI Taxonomy" id="2305228"/>
    <lineage>
        <taxon>Bacteria</taxon>
        <taxon>Pseudomonadati</taxon>
        <taxon>Bacteroidota</taxon>
        <taxon>Flavobacteriia</taxon>
        <taxon>Flavobacteriales</taxon>
        <taxon>Weeksellaceae</taxon>
        <taxon>Chryseobacterium group</taxon>
        <taxon>Chryseobacterium</taxon>
    </lineage>
</organism>
<dbReference type="GO" id="GO:0008234">
    <property type="term" value="F:cysteine-type peptidase activity"/>
    <property type="evidence" value="ECO:0007669"/>
    <property type="project" value="InterPro"/>
</dbReference>
<sequence>MKKTILLAIICIATTTVTSCHHEDRDETQSSLTIVQSENNYLLSSRRANGVNKRALFAKYNTNIHKSYTIPYLPEIGNQGIDQSCVAWSTTYAAATILERNFINPTTPARSPRYVYNQINKGACTTTPGIIEGLNILLDSGACSIKEMPYIQGQCSIAPDQVQRNQANSHKFTKWTTVDNKDLTLAKTLLANKFPLIISIPMNASFGLLGKAVWTYNPSTMRENYNTPKHAVCIVGFDDSKKAFKVMNSYGVDSHDSGFFWIGYDLFMKAPHQDGAVVMECYTAEVKAGTLPTY</sequence>
<dbReference type="Proteomes" id="UP000278775">
    <property type="component" value="Unassembled WGS sequence"/>
</dbReference>
<comment type="caution">
    <text evidence="2">The sequence shown here is derived from an EMBL/GenBank/DDBJ whole genome shotgun (WGS) entry which is preliminary data.</text>
</comment>
<gene>
    <name evidence="2" type="ORF">D1631_06350</name>
</gene>
<dbReference type="CDD" id="cd02619">
    <property type="entry name" value="Peptidase_C1"/>
    <property type="match status" value="1"/>
</dbReference>
<dbReference type="RefSeq" id="WP_122635713.1">
    <property type="nucleotide sequence ID" value="NZ_QWIU01000002.1"/>
</dbReference>
<protein>
    <recommendedName>
        <fullName evidence="1">Peptidase C1A papain C-terminal domain-containing protein</fullName>
    </recommendedName>
</protein>
<dbReference type="OrthoDB" id="3648721at2"/>
<evidence type="ECO:0000313" key="2">
    <source>
        <dbReference type="EMBL" id="RNA61573.1"/>
    </source>
</evidence>
<dbReference type="InterPro" id="IPR000668">
    <property type="entry name" value="Peptidase_C1A_C"/>
</dbReference>
<reference evidence="2 3" key="1">
    <citation type="submission" date="2018-08" db="EMBL/GenBank/DDBJ databases">
        <title>Chryseobacterium nematophagum: a novel matrix digesting pathogen of nematodes.</title>
        <authorList>
            <person name="Page A."/>
            <person name="Roberts M."/>
            <person name="Felix M.-A."/>
            <person name="Weir W."/>
        </authorList>
    </citation>
    <scope>NUCLEOTIDE SEQUENCE [LARGE SCALE GENOMIC DNA]</scope>
    <source>
        <strain evidence="2 3">JUb129</strain>
    </source>
</reference>
<feature type="domain" description="Peptidase C1A papain C-terminal" evidence="1">
    <location>
        <begin position="75"/>
        <end position="263"/>
    </location>
</feature>
<dbReference type="EMBL" id="QWIU01000002">
    <property type="protein sequence ID" value="RNA61573.1"/>
    <property type="molecule type" value="Genomic_DNA"/>
</dbReference>
<evidence type="ECO:0000259" key="1">
    <source>
        <dbReference type="Pfam" id="PF00112"/>
    </source>
</evidence>
<dbReference type="SUPFAM" id="SSF54001">
    <property type="entry name" value="Cysteine proteinases"/>
    <property type="match status" value="1"/>
</dbReference>
<dbReference type="PROSITE" id="PS51257">
    <property type="entry name" value="PROKAR_LIPOPROTEIN"/>
    <property type="match status" value="1"/>
</dbReference>
<evidence type="ECO:0000313" key="3">
    <source>
        <dbReference type="Proteomes" id="UP000278775"/>
    </source>
</evidence>
<dbReference type="GO" id="GO:0006508">
    <property type="term" value="P:proteolysis"/>
    <property type="evidence" value="ECO:0007669"/>
    <property type="project" value="InterPro"/>
</dbReference>
<name>A0A3M7TDB3_9FLAO</name>
<dbReference type="Pfam" id="PF00112">
    <property type="entry name" value="Peptidase_C1"/>
    <property type="match status" value="1"/>
</dbReference>
<dbReference type="Gene3D" id="3.90.70.10">
    <property type="entry name" value="Cysteine proteinases"/>
    <property type="match status" value="1"/>
</dbReference>
<accession>A0A3M7TDB3</accession>
<proteinExistence type="predicted"/>
<dbReference type="AlphaFoldDB" id="A0A3M7TDB3"/>